<proteinExistence type="predicted"/>
<name>A0A6M2E1X8_XENCH</name>
<protein>
    <submittedName>
        <fullName evidence="1">Putative secreted protein</fullName>
    </submittedName>
</protein>
<sequence>MERIAILILIYLVCRMKRVLLLVKNMNAMLPYSITALMTLKSLLHAYSMPQQLPVNLSAGDATGKAENEISGTAC</sequence>
<evidence type="ECO:0000313" key="1">
    <source>
        <dbReference type="EMBL" id="NOV51418.1"/>
    </source>
</evidence>
<reference evidence="1" key="1">
    <citation type="submission" date="2020-03" db="EMBL/GenBank/DDBJ databases">
        <title>Transcriptomic Profiling of the Digestive Tract of the Rat Flea, Xenopsylla cheopis, Following Blood Feeding and Infection with Yersinia pestis.</title>
        <authorList>
            <person name="Bland D.M."/>
            <person name="Martens C.A."/>
            <person name="Virtaneva K."/>
            <person name="Kanakabandi K."/>
            <person name="Long D."/>
            <person name="Rosenke R."/>
            <person name="Saturday G.A."/>
            <person name="Hoyt F.H."/>
            <person name="Bruno D.P."/>
            <person name="Ribeiro J.M.C."/>
            <person name="Hinnebusch J."/>
        </authorList>
    </citation>
    <scope>NUCLEOTIDE SEQUENCE</scope>
</reference>
<organism evidence="1">
    <name type="scientific">Xenopsylla cheopis</name>
    <name type="common">Oriental rat flea</name>
    <name type="synonym">Pulex cheopis</name>
    <dbReference type="NCBI Taxonomy" id="163159"/>
    <lineage>
        <taxon>Eukaryota</taxon>
        <taxon>Metazoa</taxon>
        <taxon>Ecdysozoa</taxon>
        <taxon>Arthropoda</taxon>
        <taxon>Hexapoda</taxon>
        <taxon>Insecta</taxon>
        <taxon>Pterygota</taxon>
        <taxon>Neoptera</taxon>
        <taxon>Endopterygota</taxon>
        <taxon>Siphonaptera</taxon>
        <taxon>Pulicidae</taxon>
        <taxon>Xenopsyllinae</taxon>
        <taxon>Xenopsylla</taxon>
    </lineage>
</organism>
<dbReference type="EMBL" id="GIIL01007692">
    <property type="protein sequence ID" value="NOV51418.1"/>
    <property type="molecule type" value="Transcribed_RNA"/>
</dbReference>
<dbReference type="AlphaFoldDB" id="A0A6M2E1X8"/>
<accession>A0A6M2E1X8</accession>